<accession>A0A7K1T989</accession>
<reference evidence="2 3" key="1">
    <citation type="submission" date="2019-12" db="EMBL/GenBank/DDBJ databases">
        <title>Hymenobacter sp. HMF4947 Genome sequencing and assembly.</title>
        <authorList>
            <person name="Kang H."/>
            <person name="Cha I."/>
            <person name="Kim H."/>
            <person name="Joh K."/>
        </authorList>
    </citation>
    <scope>NUCLEOTIDE SEQUENCE [LARGE SCALE GENOMIC DNA]</scope>
    <source>
        <strain evidence="2 3">HMF4947</strain>
    </source>
</reference>
<feature type="transmembrane region" description="Helical" evidence="1">
    <location>
        <begin position="12"/>
        <end position="30"/>
    </location>
</feature>
<dbReference type="AlphaFoldDB" id="A0A7K1T989"/>
<organism evidence="2 3">
    <name type="scientific">Hymenobacter ginkgonis</name>
    <dbReference type="NCBI Taxonomy" id="2682976"/>
    <lineage>
        <taxon>Bacteria</taxon>
        <taxon>Pseudomonadati</taxon>
        <taxon>Bacteroidota</taxon>
        <taxon>Cytophagia</taxon>
        <taxon>Cytophagales</taxon>
        <taxon>Hymenobacteraceae</taxon>
        <taxon>Hymenobacter</taxon>
    </lineage>
</organism>
<gene>
    <name evidence="2" type="ORF">GO988_00830</name>
</gene>
<feature type="transmembrane region" description="Helical" evidence="1">
    <location>
        <begin position="196"/>
        <end position="216"/>
    </location>
</feature>
<feature type="transmembrane region" description="Helical" evidence="1">
    <location>
        <begin position="68"/>
        <end position="85"/>
    </location>
</feature>
<keyword evidence="1" id="KW-1133">Transmembrane helix</keyword>
<comment type="caution">
    <text evidence="2">The sequence shown here is derived from an EMBL/GenBank/DDBJ whole genome shotgun (WGS) entry which is preliminary data.</text>
</comment>
<name>A0A7K1T989_9BACT</name>
<evidence type="ECO:0000256" key="1">
    <source>
        <dbReference type="SAM" id="Phobius"/>
    </source>
</evidence>
<feature type="transmembrane region" description="Helical" evidence="1">
    <location>
        <begin position="159"/>
        <end position="184"/>
    </location>
</feature>
<sequence>MTIPPPTLKQVIDFVLLMLTVVGGAVIGAVQYRRLPQNLRYLAWLAWFELPLELLGSALGFLHHNNLFIMPFYTVGELALLALVYRSTLQSAAFNRALPWLVGGFTAYTVLDSLLAADLTSWFRPGQQVIQSLLILGMVSLYFRKLLRELLVRHLEREPMFWVSVGLALYFVGYLQIALFSNYMLKHYSLQFNRNIWNINFGLTLVLHSCYCWALGRRGQPTAPAWPTEVG</sequence>
<dbReference type="RefSeq" id="WP_157561642.1">
    <property type="nucleotide sequence ID" value="NZ_WQKZ01000001.1"/>
</dbReference>
<keyword evidence="3" id="KW-1185">Reference proteome</keyword>
<dbReference type="Proteomes" id="UP000441336">
    <property type="component" value="Unassembled WGS sequence"/>
</dbReference>
<keyword evidence="1" id="KW-0812">Transmembrane</keyword>
<evidence type="ECO:0000313" key="3">
    <source>
        <dbReference type="Proteomes" id="UP000441336"/>
    </source>
</evidence>
<feature type="transmembrane region" description="Helical" evidence="1">
    <location>
        <begin position="42"/>
        <end position="62"/>
    </location>
</feature>
<feature type="transmembrane region" description="Helical" evidence="1">
    <location>
        <begin position="129"/>
        <end position="147"/>
    </location>
</feature>
<protein>
    <submittedName>
        <fullName evidence="2">Uncharacterized protein</fullName>
    </submittedName>
</protein>
<evidence type="ECO:0000313" key="2">
    <source>
        <dbReference type="EMBL" id="MVN74862.1"/>
    </source>
</evidence>
<feature type="transmembrane region" description="Helical" evidence="1">
    <location>
        <begin position="97"/>
        <end position="117"/>
    </location>
</feature>
<keyword evidence="1" id="KW-0472">Membrane</keyword>
<dbReference type="EMBL" id="WQKZ01000001">
    <property type="protein sequence ID" value="MVN74862.1"/>
    <property type="molecule type" value="Genomic_DNA"/>
</dbReference>
<proteinExistence type="predicted"/>